<dbReference type="EMBL" id="BMBA01000001">
    <property type="protein sequence ID" value="GFZ31235.1"/>
    <property type="molecule type" value="Genomic_DNA"/>
</dbReference>
<sequence length="73" mass="8498">MRTVGAFRTLVDLVFDPTLACWNFCYPDSTSHYSFSQFYWQDLPLSRTMLIKPFVQLTWIVSPATGIDFQPQT</sequence>
<proteinExistence type="predicted"/>
<protein>
    <submittedName>
        <fullName evidence="1">Uncharacterized protein</fullName>
    </submittedName>
</protein>
<keyword evidence="2" id="KW-1185">Reference proteome</keyword>
<name>A0ABQ1E8W0_9CLOT</name>
<accession>A0ABQ1E8W0</accession>
<gene>
    <name evidence="1" type="ORF">CSC2_17610</name>
</gene>
<reference evidence="1 2" key="1">
    <citation type="journal article" date="2021" name="Int. J. Syst. Evol. Microbiol.">
        <title>Clostridium zeae sp. nov., isolated from corn silage.</title>
        <authorList>
            <person name="Kobayashi H."/>
            <person name="Tanizawa Y."/>
            <person name="Yagura M."/>
            <person name="Sakamoto M."/>
            <person name="Ohkuma M."/>
            <person name="Tohno M."/>
        </authorList>
    </citation>
    <scope>NUCLEOTIDE SEQUENCE [LARGE SCALE GENOMIC DNA]</scope>
    <source>
        <strain evidence="1 2">CSC2</strain>
    </source>
</reference>
<evidence type="ECO:0000313" key="1">
    <source>
        <dbReference type="EMBL" id="GFZ31235.1"/>
    </source>
</evidence>
<evidence type="ECO:0000313" key="2">
    <source>
        <dbReference type="Proteomes" id="UP000663802"/>
    </source>
</evidence>
<dbReference type="Proteomes" id="UP000663802">
    <property type="component" value="Unassembled WGS sequence"/>
</dbReference>
<comment type="caution">
    <text evidence="1">The sequence shown here is derived from an EMBL/GenBank/DDBJ whole genome shotgun (WGS) entry which is preliminary data.</text>
</comment>
<organism evidence="1 2">
    <name type="scientific">Clostridium zeae</name>
    <dbReference type="NCBI Taxonomy" id="2759022"/>
    <lineage>
        <taxon>Bacteria</taxon>
        <taxon>Bacillati</taxon>
        <taxon>Bacillota</taxon>
        <taxon>Clostridia</taxon>
        <taxon>Eubacteriales</taxon>
        <taxon>Clostridiaceae</taxon>
        <taxon>Clostridium</taxon>
    </lineage>
</organism>